<reference evidence="2 3" key="1">
    <citation type="submission" date="2023-11" db="EMBL/GenBank/DDBJ databases">
        <title>Halocaridina rubra genome assembly.</title>
        <authorList>
            <person name="Smith C."/>
        </authorList>
    </citation>
    <scope>NUCLEOTIDE SEQUENCE [LARGE SCALE GENOMIC DNA]</scope>
    <source>
        <strain evidence="2">EP-1</strain>
        <tissue evidence="2">Whole</tissue>
    </source>
</reference>
<gene>
    <name evidence="2" type="ORF">SK128_003286</name>
</gene>
<sequence length="91" mass="9915">MSPTSAPIRLVVELKPSKQSLTSSNVGTRDLILLARSKTLQRLRPPGILSYGDGTSPPVSYFAGSILRRLRERGGKRSENEAGDAKLKLRP</sequence>
<feature type="non-terminal residue" evidence="2">
    <location>
        <position position="91"/>
    </location>
</feature>
<protein>
    <submittedName>
        <fullName evidence="2">Uncharacterized protein</fullName>
    </submittedName>
</protein>
<keyword evidence="3" id="KW-1185">Reference proteome</keyword>
<name>A0AAN8WX42_HALRR</name>
<evidence type="ECO:0000313" key="3">
    <source>
        <dbReference type="Proteomes" id="UP001381693"/>
    </source>
</evidence>
<evidence type="ECO:0000313" key="2">
    <source>
        <dbReference type="EMBL" id="KAK7072602.1"/>
    </source>
</evidence>
<feature type="region of interest" description="Disordered" evidence="1">
    <location>
        <begin position="72"/>
        <end position="91"/>
    </location>
</feature>
<dbReference type="AlphaFoldDB" id="A0AAN8WX42"/>
<evidence type="ECO:0000256" key="1">
    <source>
        <dbReference type="SAM" id="MobiDB-lite"/>
    </source>
</evidence>
<proteinExistence type="predicted"/>
<accession>A0AAN8WX42</accession>
<comment type="caution">
    <text evidence="2">The sequence shown here is derived from an EMBL/GenBank/DDBJ whole genome shotgun (WGS) entry which is preliminary data.</text>
</comment>
<dbReference type="Proteomes" id="UP001381693">
    <property type="component" value="Unassembled WGS sequence"/>
</dbReference>
<dbReference type="EMBL" id="JAXCGZ010013408">
    <property type="protein sequence ID" value="KAK7072602.1"/>
    <property type="molecule type" value="Genomic_DNA"/>
</dbReference>
<organism evidence="2 3">
    <name type="scientific">Halocaridina rubra</name>
    <name type="common">Hawaiian red shrimp</name>
    <dbReference type="NCBI Taxonomy" id="373956"/>
    <lineage>
        <taxon>Eukaryota</taxon>
        <taxon>Metazoa</taxon>
        <taxon>Ecdysozoa</taxon>
        <taxon>Arthropoda</taxon>
        <taxon>Crustacea</taxon>
        <taxon>Multicrustacea</taxon>
        <taxon>Malacostraca</taxon>
        <taxon>Eumalacostraca</taxon>
        <taxon>Eucarida</taxon>
        <taxon>Decapoda</taxon>
        <taxon>Pleocyemata</taxon>
        <taxon>Caridea</taxon>
        <taxon>Atyoidea</taxon>
        <taxon>Atyidae</taxon>
        <taxon>Halocaridina</taxon>
    </lineage>
</organism>